<feature type="transmembrane region" description="Helical" evidence="1">
    <location>
        <begin position="12"/>
        <end position="31"/>
    </location>
</feature>
<keyword evidence="1" id="KW-1133">Transmembrane helix</keyword>
<evidence type="ECO:0000313" key="2">
    <source>
        <dbReference type="Proteomes" id="UP000095283"/>
    </source>
</evidence>
<name>A0A1I7WIK1_HETBA</name>
<sequence>MANFTVIPDEPIRMATAYYSNVLYTLGILALRLQLKRNQNYFYIIIL</sequence>
<keyword evidence="1" id="KW-0812">Transmembrane</keyword>
<organism evidence="2 3">
    <name type="scientific">Heterorhabditis bacteriophora</name>
    <name type="common">Entomopathogenic nematode worm</name>
    <dbReference type="NCBI Taxonomy" id="37862"/>
    <lineage>
        <taxon>Eukaryota</taxon>
        <taxon>Metazoa</taxon>
        <taxon>Ecdysozoa</taxon>
        <taxon>Nematoda</taxon>
        <taxon>Chromadorea</taxon>
        <taxon>Rhabditida</taxon>
        <taxon>Rhabditina</taxon>
        <taxon>Rhabditomorpha</taxon>
        <taxon>Strongyloidea</taxon>
        <taxon>Heterorhabditidae</taxon>
        <taxon>Heterorhabditis</taxon>
    </lineage>
</organism>
<reference evidence="3" key="1">
    <citation type="submission" date="2016-11" db="UniProtKB">
        <authorList>
            <consortium name="WormBaseParasite"/>
        </authorList>
    </citation>
    <scope>IDENTIFICATION</scope>
</reference>
<evidence type="ECO:0000313" key="3">
    <source>
        <dbReference type="WBParaSite" id="Hba_04840"/>
    </source>
</evidence>
<dbReference type="Proteomes" id="UP000095283">
    <property type="component" value="Unplaced"/>
</dbReference>
<proteinExistence type="predicted"/>
<dbReference type="AlphaFoldDB" id="A0A1I7WIK1"/>
<dbReference type="WBParaSite" id="Hba_04840">
    <property type="protein sequence ID" value="Hba_04840"/>
    <property type="gene ID" value="Hba_04840"/>
</dbReference>
<evidence type="ECO:0000256" key="1">
    <source>
        <dbReference type="SAM" id="Phobius"/>
    </source>
</evidence>
<keyword evidence="2" id="KW-1185">Reference proteome</keyword>
<protein>
    <submittedName>
        <fullName evidence="3">Very-long-chain 3-oxoacyl-CoA synthase</fullName>
    </submittedName>
</protein>
<accession>A0A1I7WIK1</accession>
<keyword evidence="1" id="KW-0472">Membrane</keyword>